<evidence type="ECO:0000259" key="16">
    <source>
        <dbReference type="PROSITE" id="PS51379"/>
    </source>
</evidence>
<dbReference type="AlphaFoldDB" id="A0A7V8T076"/>
<evidence type="ECO:0000256" key="13">
    <source>
        <dbReference type="ARBA" id="ARBA00023075"/>
    </source>
</evidence>
<keyword evidence="6 15" id="KW-0479">Metal-binding</keyword>
<keyword evidence="18" id="KW-1185">Reference proteome</keyword>
<comment type="subcellular location">
    <subcellularLocation>
        <location evidence="3">Membrane</location>
    </subcellularLocation>
</comment>
<evidence type="ECO:0000256" key="3">
    <source>
        <dbReference type="ARBA" id="ARBA00004370"/>
    </source>
</evidence>
<dbReference type="Gene3D" id="3.50.50.60">
    <property type="entry name" value="FAD/NAD(P)-binding domain"/>
    <property type="match status" value="1"/>
</dbReference>
<evidence type="ECO:0000256" key="6">
    <source>
        <dbReference type="ARBA" id="ARBA00022723"/>
    </source>
</evidence>
<keyword evidence="13 15" id="KW-0830">Ubiquinone</keyword>
<dbReference type="Gene3D" id="3.30.9.90">
    <property type="match status" value="1"/>
</dbReference>
<keyword evidence="4 15" id="KW-0813">Transport</keyword>
<keyword evidence="5 15" id="KW-0285">Flavoprotein</keyword>
<comment type="cofactor">
    <cofactor evidence="15">
        <name>[4Fe-4S] cluster</name>
        <dbReference type="ChEBI" id="CHEBI:49883"/>
    </cofactor>
    <text evidence="15">Binds 1 [4Fe-4S] cluster.</text>
</comment>
<comment type="cofactor">
    <cofactor evidence="1 15">
        <name>FAD</name>
        <dbReference type="ChEBI" id="CHEBI:57692"/>
    </cofactor>
</comment>
<evidence type="ECO:0000256" key="8">
    <source>
        <dbReference type="ARBA" id="ARBA00022946"/>
    </source>
</evidence>
<dbReference type="PANTHER" id="PTHR10617">
    <property type="entry name" value="ELECTRON TRANSFER FLAVOPROTEIN-UBIQUINONE OXIDOREDUCTASE"/>
    <property type="match status" value="1"/>
</dbReference>
<dbReference type="GO" id="GO:0016020">
    <property type="term" value="C:membrane"/>
    <property type="evidence" value="ECO:0007669"/>
    <property type="project" value="UniProtKB-SubCell"/>
</dbReference>
<name>A0A7V8T076_9BACT</name>
<evidence type="ECO:0000256" key="10">
    <source>
        <dbReference type="ARBA" id="ARBA00023002"/>
    </source>
</evidence>
<dbReference type="SUPFAM" id="SSF54862">
    <property type="entry name" value="4Fe-4S ferredoxins"/>
    <property type="match status" value="1"/>
</dbReference>
<keyword evidence="14" id="KW-0472">Membrane</keyword>
<evidence type="ECO:0000256" key="11">
    <source>
        <dbReference type="ARBA" id="ARBA00023004"/>
    </source>
</evidence>
<comment type="function">
    <text evidence="2 15">Accepts electrons from ETF and reduces ubiquinone.</text>
</comment>
<dbReference type="Pfam" id="PF21162">
    <property type="entry name" value="ETFQO_UQ-bd"/>
    <property type="match status" value="1"/>
</dbReference>
<dbReference type="SUPFAM" id="SSF54373">
    <property type="entry name" value="FAD-linked reductases, C-terminal domain"/>
    <property type="match status" value="1"/>
</dbReference>
<dbReference type="Gene3D" id="3.30.70.20">
    <property type="match status" value="1"/>
</dbReference>
<accession>A0A7V8T076</accession>
<dbReference type="EC" id="1.5.5.1" evidence="15"/>
<evidence type="ECO:0000256" key="4">
    <source>
        <dbReference type="ARBA" id="ARBA00022448"/>
    </source>
</evidence>
<dbReference type="InterPro" id="IPR049398">
    <property type="entry name" value="ETF-QO/FixC_UQ-bd"/>
</dbReference>
<dbReference type="Pfam" id="PF05187">
    <property type="entry name" value="Fer4_ETF_QO"/>
    <property type="match status" value="1"/>
</dbReference>
<keyword evidence="10 15" id="KW-0560">Oxidoreductase</keyword>
<gene>
    <name evidence="17" type="ORF">HRJ53_30030</name>
</gene>
<keyword evidence="8" id="KW-0809">Transit peptide</keyword>
<feature type="domain" description="4Fe-4S ferredoxin-type" evidence="16">
    <location>
        <begin position="496"/>
        <end position="525"/>
    </location>
</feature>
<dbReference type="InterPro" id="IPR036188">
    <property type="entry name" value="FAD/NAD-bd_sf"/>
</dbReference>
<proteinExistence type="predicted"/>
<evidence type="ECO:0000256" key="7">
    <source>
        <dbReference type="ARBA" id="ARBA00022827"/>
    </source>
</evidence>
<comment type="catalytic activity">
    <reaction evidence="15">
        <text>a ubiquinone + reduced [electron-transfer flavoprotein] = a ubiquinol + oxidized [electron-transfer flavoprotein] + H(+)</text>
        <dbReference type="Rhea" id="RHEA:24052"/>
        <dbReference type="Rhea" id="RHEA-COMP:9565"/>
        <dbReference type="Rhea" id="RHEA-COMP:9566"/>
        <dbReference type="Rhea" id="RHEA-COMP:10685"/>
        <dbReference type="Rhea" id="RHEA-COMP:10686"/>
        <dbReference type="ChEBI" id="CHEBI:15378"/>
        <dbReference type="ChEBI" id="CHEBI:16389"/>
        <dbReference type="ChEBI" id="CHEBI:17976"/>
        <dbReference type="ChEBI" id="CHEBI:57692"/>
        <dbReference type="ChEBI" id="CHEBI:58307"/>
        <dbReference type="EC" id="1.5.5.1"/>
    </reaction>
</comment>
<dbReference type="PROSITE" id="PS51379">
    <property type="entry name" value="4FE4S_FER_2"/>
    <property type="match status" value="1"/>
</dbReference>
<keyword evidence="11 15" id="KW-0408">Iron</keyword>
<evidence type="ECO:0000256" key="2">
    <source>
        <dbReference type="ARBA" id="ARBA00002819"/>
    </source>
</evidence>
<dbReference type="GO" id="GO:0046872">
    <property type="term" value="F:metal ion binding"/>
    <property type="evidence" value="ECO:0007669"/>
    <property type="project" value="UniProtKB-KW"/>
</dbReference>
<dbReference type="InterPro" id="IPR007859">
    <property type="entry name" value="ETF-QO/FixX_C"/>
</dbReference>
<keyword evidence="9 15" id="KW-0249">Electron transport</keyword>
<evidence type="ECO:0000256" key="14">
    <source>
        <dbReference type="ARBA" id="ARBA00023136"/>
    </source>
</evidence>
<protein>
    <recommendedName>
        <fullName evidence="15">Electron transfer flavoprotein-ubiquinone oxidoreductase</fullName>
        <shortName evidence="15">ETF-QO</shortName>
        <ecNumber evidence="15">1.5.5.1</ecNumber>
    </recommendedName>
</protein>
<dbReference type="FunFam" id="3.30.70.20:FF:000015">
    <property type="entry name" value="Electron transfer flavoprotein-ubiquinone oxidoreductase"/>
    <property type="match status" value="1"/>
</dbReference>
<evidence type="ECO:0000256" key="5">
    <source>
        <dbReference type="ARBA" id="ARBA00022630"/>
    </source>
</evidence>
<evidence type="ECO:0000256" key="9">
    <source>
        <dbReference type="ARBA" id="ARBA00022982"/>
    </source>
</evidence>
<dbReference type="InterPro" id="IPR017896">
    <property type="entry name" value="4Fe4S_Fe-S-bd"/>
</dbReference>
<dbReference type="GO" id="GO:0004174">
    <property type="term" value="F:electron-transferring-flavoprotein dehydrogenase activity"/>
    <property type="evidence" value="ECO:0007669"/>
    <property type="project" value="UniProtKB-UniRule"/>
</dbReference>
<evidence type="ECO:0000313" key="18">
    <source>
        <dbReference type="Proteomes" id="UP000567293"/>
    </source>
</evidence>
<dbReference type="SUPFAM" id="SSF51905">
    <property type="entry name" value="FAD/NAD(P)-binding domain"/>
    <property type="match status" value="1"/>
</dbReference>
<sequence length="536" mass="58563">AGPAGLSCALQLANLIKKHKASGGKPELSAENIYVLEKGREIGAHQLSGAIMNPRALRELVPDFEKSAPLDTPVTDSAALLFTKNSTMRFPVTPPPFQNKGNYVISLSKLSKWLGGLVEAAGVNVFKEFGGAELLYEGDGIAGVITEDKGLDKNGKPKDNFTPGYELRAKVTVLAEGTRGSLTKRLVAAKKLDNINPQSYGIGIKELWDVQPERVPPGYVAHTLGWPVPASIYGGGWIYGLSNNRVSVGLVIALEYADPQCDPHAVFQTWKTHPFLKKLLDGGKLVRYGAKSLPYGGWYAMPRTYVDGGLIIGDSGSFLDSQRLKGIHLAMKSGMLAAETIFEALKSGDTSSKTLGKFPKKVEQSYIKKELWQVRNFHQSFQHGMVRGFFHAAFQQITGGRGLIDPMRAHPGHEAYKKIKGRLAPERFKGDGRLTFDRLTDVYHSGTRHEEDQPCHLHVADTNICSTKCVVEYGNPCQYFCPASVYEMVKESAGPPKLKINASNCVHCKTCDIADPYQIIDWVVPEGGGGPNYEGM</sequence>
<dbReference type="EMBL" id="JACDQQ010002898">
    <property type="protein sequence ID" value="MBA0089250.1"/>
    <property type="molecule type" value="Genomic_DNA"/>
</dbReference>
<dbReference type="InterPro" id="IPR040156">
    <property type="entry name" value="ETF-QO"/>
</dbReference>
<evidence type="ECO:0000313" key="17">
    <source>
        <dbReference type="EMBL" id="MBA0089250.1"/>
    </source>
</evidence>
<feature type="non-terminal residue" evidence="17">
    <location>
        <position position="1"/>
    </location>
</feature>
<reference evidence="17" key="1">
    <citation type="submission" date="2020-06" db="EMBL/GenBank/DDBJ databases">
        <title>Legume-microbial interactions unlock mineral nutrients during tropical forest succession.</title>
        <authorList>
            <person name="Epihov D.Z."/>
        </authorList>
    </citation>
    <scope>NUCLEOTIDE SEQUENCE [LARGE SCALE GENOMIC DNA]</scope>
    <source>
        <strain evidence="17">Pan2503</strain>
    </source>
</reference>
<evidence type="ECO:0000256" key="1">
    <source>
        <dbReference type="ARBA" id="ARBA00001974"/>
    </source>
</evidence>
<evidence type="ECO:0000256" key="12">
    <source>
        <dbReference type="ARBA" id="ARBA00023014"/>
    </source>
</evidence>
<dbReference type="GO" id="GO:0051539">
    <property type="term" value="F:4 iron, 4 sulfur cluster binding"/>
    <property type="evidence" value="ECO:0007669"/>
    <property type="project" value="UniProtKB-UniRule"/>
</dbReference>
<evidence type="ECO:0000256" key="15">
    <source>
        <dbReference type="RuleBase" id="RU366068"/>
    </source>
</evidence>
<organism evidence="17 18">
    <name type="scientific">Candidatus Acidiferrum panamense</name>
    <dbReference type="NCBI Taxonomy" id="2741543"/>
    <lineage>
        <taxon>Bacteria</taxon>
        <taxon>Pseudomonadati</taxon>
        <taxon>Acidobacteriota</taxon>
        <taxon>Terriglobia</taxon>
        <taxon>Candidatus Acidiferrales</taxon>
        <taxon>Candidatus Acidiferrum</taxon>
    </lineage>
</organism>
<dbReference type="PANTHER" id="PTHR10617:SF107">
    <property type="entry name" value="ELECTRON TRANSFER FLAVOPROTEIN-UBIQUINONE OXIDOREDUCTASE, MITOCHONDRIAL"/>
    <property type="match status" value="1"/>
</dbReference>
<dbReference type="Proteomes" id="UP000567293">
    <property type="component" value="Unassembled WGS sequence"/>
</dbReference>
<comment type="caution">
    <text evidence="17">The sequence shown here is derived from an EMBL/GenBank/DDBJ whole genome shotgun (WGS) entry which is preliminary data.</text>
</comment>
<keyword evidence="12 15" id="KW-0411">Iron-sulfur</keyword>
<keyword evidence="7 15" id="KW-0274">FAD</keyword>